<keyword evidence="1" id="KW-0472">Membrane</keyword>
<dbReference type="RefSeq" id="WP_232400176.1">
    <property type="nucleotide sequence ID" value="NZ_CP102173.1"/>
</dbReference>
<sequence>MHPGSATLVARSIDVCEEYTVALALEDFVPVMLAGVALMITAQATGRRVPRVFPIALIGAIVVTTGGLAKATWKILVASGCHEYPILEQLLFPCLAFGFSALVWALLSAKRGSELTGWPFAVFPVAAAIGALWMGHMWPLLIAAAVSATALGVTAAVIAFKAGRRVIGALFVVYVLGTNILPSLAARPEQSVQIQWAEQLTNTAVQLCFLLGALWLRKYFPTTADRESVYETTGETA</sequence>
<feature type="transmembrane region" description="Helical" evidence="1">
    <location>
        <begin position="140"/>
        <end position="160"/>
    </location>
</feature>
<proteinExistence type="predicted"/>
<feature type="transmembrane region" description="Helical" evidence="1">
    <location>
        <begin position="167"/>
        <end position="187"/>
    </location>
</feature>
<dbReference type="EMBL" id="CP102173">
    <property type="protein sequence ID" value="UUP12642.1"/>
    <property type="molecule type" value="Genomic_DNA"/>
</dbReference>
<organism evidence="2 3">
    <name type="scientific">Aeromicrobium wangtongii</name>
    <dbReference type="NCBI Taxonomy" id="2969247"/>
    <lineage>
        <taxon>Bacteria</taxon>
        <taxon>Bacillati</taxon>
        <taxon>Actinomycetota</taxon>
        <taxon>Actinomycetes</taxon>
        <taxon>Propionibacteriales</taxon>
        <taxon>Nocardioidaceae</taxon>
        <taxon>Aeromicrobium</taxon>
    </lineage>
</organism>
<gene>
    <name evidence="2" type="ORF">NQV15_12335</name>
</gene>
<feature type="transmembrane region" description="Helical" evidence="1">
    <location>
        <begin position="199"/>
        <end position="216"/>
    </location>
</feature>
<keyword evidence="1" id="KW-0812">Transmembrane</keyword>
<name>A0ABY5M786_9ACTN</name>
<feature type="transmembrane region" description="Helical" evidence="1">
    <location>
        <begin position="52"/>
        <end position="70"/>
    </location>
</feature>
<accession>A0ABY5M786</accession>
<evidence type="ECO:0000313" key="2">
    <source>
        <dbReference type="EMBL" id="UUP12642.1"/>
    </source>
</evidence>
<dbReference type="Proteomes" id="UP001316184">
    <property type="component" value="Chromosome"/>
</dbReference>
<reference evidence="2 3" key="1">
    <citation type="submission" date="2022-08" db="EMBL/GenBank/DDBJ databases">
        <title>novel species in genus Aeromicrobium.</title>
        <authorList>
            <person name="Ye L."/>
        </authorList>
    </citation>
    <scope>NUCLEOTIDE SEQUENCE [LARGE SCALE GENOMIC DNA]</scope>
    <source>
        <strain evidence="3">zg-Y1379</strain>
    </source>
</reference>
<evidence type="ECO:0000256" key="1">
    <source>
        <dbReference type="SAM" id="Phobius"/>
    </source>
</evidence>
<feature type="transmembrane region" description="Helical" evidence="1">
    <location>
        <begin position="90"/>
        <end position="108"/>
    </location>
</feature>
<evidence type="ECO:0000313" key="3">
    <source>
        <dbReference type="Proteomes" id="UP001316184"/>
    </source>
</evidence>
<keyword evidence="3" id="KW-1185">Reference proteome</keyword>
<keyword evidence="1" id="KW-1133">Transmembrane helix</keyword>
<feature type="transmembrane region" description="Helical" evidence="1">
    <location>
        <begin position="115"/>
        <end position="134"/>
    </location>
</feature>
<feature type="transmembrane region" description="Helical" evidence="1">
    <location>
        <begin position="20"/>
        <end position="40"/>
    </location>
</feature>
<protein>
    <submittedName>
        <fullName evidence="2">Uncharacterized protein</fullName>
    </submittedName>
</protein>